<dbReference type="Gene3D" id="3.20.20.70">
    <property type="entry name" value="Aldolase class I"/>
    <property type="match status" value="1"/>
</dbReference>
<evidence type="ECO:0000256" key="4">
    <source>
        <dbReference type="ARBA" id="ARBA00001947"/>
    </source>
</evidence>
<dbReference type="PIRSF" id="PIRSF001461">
    <property type="entry name" value="RPE"/>
    <property type="match status" value="1"/>
</dbReference>
<comment type="similarity">
    <text evidence="6 10 11">Belongs to the ribulose-phosphate 3-epimerase family.</text>
</comment>
<dbReference type="InterPro" id="IPR011060">
    <property type="entry name" value="RibuloseP-bd_barrel"/>
</dbReference>
<dbReference type="GO" id="GO:0006098">
    <property type="term" value="P:pentose-phosphate shunt"/>
    <property type="evidence" value="ECO:0007669"/>
    <property type="project" value="UniProtKB-UniRule"/>
</dbReference>
<feature type="binding site" evidence="10 14">
    <location>
        <position position="7"/>
    </location>
    <ligand>
        <name>substrate</name>
    </ligand>
</feature>
<proteinExistence type="inferred from homology"/>
<dbReference type="InterPro" id="IPR000056">
    <property type="entry name" value="Ribul_P_3_epim-like"/>
</dbReference>
<dbReference type="RefSeq" id="WP_350344888.1">
    <property type="nucleotide sequence ID" value="NZ_CP158367.1"/>
</dbReference>
<dbReference type="NCBIfam" id="NF004076">
    <property type="entry name" value="PRK05581.1-4"/>
    <property type="match status" value="1"/>
</dbReference>
<feature type="binding site" evidence="10 13">
    <location>
        <position position="65"/>
    </location>
    <ligand>
        <name>a divalent metal cation</name>
        <dbReference type="ChEBI" id="CHEBI:60240"/>
    </ligand>
</feature>
<gene>
    <name evidence="10 15" type="primary">rpe</name>
    <name evidence="15" type="ORF">PRVXT_001332</name>
</gene>
<keyword evidence="13" id="KW-0170">Cobalt</keyword>
<dbReference type="PROSITE" id="PS01085">
    <property type="entry name" value="RIBUL_P_3_EPIMER_1"/>
    <property type="match status" value="1"/>
</dbReference>
<feature type="binding site" evidence="10 14">
    <location>
        <begin position="141"/>
        <end position="144"/>
    </location>
    <ligand>
        <name>substrate</name>
    </ligand>
</feature>
<evidence type="ECO:0000256" key="10">
    <source>
        <dbReference type="HAMAP-Rule" id="MF_02227"/>
    </source>
</evidence>
<evidence type="ECO:0000256" key="13">
    <source>
        <dbReference type="PIRSR" id="PIRSR001461-2"/>
    </source>
</evidence>
<protein>
    <recommendedName>
        <fullName evidence="7 10">Ribulose-phosphate 3-epimerase</fullName>
        <ecNumber evidence="7 10">5.1.3.1</ecNumber>
    </recommendedName>
</protein>
<dbReference type="Pfam" id="PF00834">
    <property type="entry name" value="Ribul_P_3_epim"/>
    <property type="match status" value="1"/>
</dbReference>
<feature type="binding site" evidence="10 13">
    <location>
        <position position="173"/>
    </location>
    <ligand>
        <name>a divalent metal cation</name>
        <dbReference type="ChEBI" id="CHEBI:60240"/>
    </ligand>
</feature>
<dbReference type="FunFam" id="3.20.20.70:FF:000004">
    <property type="entry name" value="Ribulose-phosphate 3-epimerase"/>
    <property type="match status" value="1"/>
</dbReference>
<dbReference type="SUPFAM" id="SSF51366">
    <property type="entry name" value="Ribulose-phoshate binding barrel"/>
    <property type="match status" value="1"/>
</dbReference>
<evidence type="ECO:0000256" key="8">
    <source>
        <dbReference type="ARBA" id="ARBA00022723"/>
    </source>
</evidence>
<evidence type="ECO:0000256" key="14">
    <source>
        <dbReference type="PIRSR" id="PIRSR001461-3"/>
    </source>
</evidence>
<evidence type="ECO:0000256" key="12">
    <source>
        <dbReference type="PIRSR" id="PIRSR001461-1"/>
    </source>
</evidence>
<evidence type="ECO:0000313" key="15">
    <source>
        <dbReference type="EMBL" id="XBX76154.1"/>
    </source>
</evidence>
<reference evidence="15" key="1">
    <citation type="journal article" date="2013" name="Extremophiles">
        <title>Proteinivorax tanatarense gen. nov., sp. nov., an anaerobic, haloalkaliphilic, proteolytic bacterium isolated from a decaying algal bloom, and proposal of Proteinivoraceae fam. nov.</title>
        <authorList>
            <person name="Kevbrin V."/>
            <person name="Boltyanskaya Y."/>
            <person name="Zhilina T."/>
            <person name="Kolganova T."/>
            <person name="Lavrentjeva E."/>
            <person name="Kuznetsov B."/>
        </authorList>
    </citation>
    <scope>NUCLEOTIDE SEQUENCE</scope>
    <source>
        <strain evidence="15">Z-910T</strain>
    </source>
</reference>
<comment type="cofactor">
    <cofactor evidence="3">
        <name>Co(2+)</name>
        <dbReference type="ChEBI" id="CHEBI:48828"/>
    </cofactor>
</comment>
<name>A0AAU7VR65_9FIRM</name>
<comment type="cofactor">
    <cofactor evidence="2">
        <name>Mn(2+)</name>
        <dbReference type="ChEBI" id="CHEBI:29035"/>
    </cofactor>
</comment>
<feature type="binding site" evidence="10 14">
    <location>
        <position position="65"/>
    </location>
    <ligand>
        <name>substrate</name>
    </ligand>
</feature>
<comment type="cofactor">
    <cofactor evidence="4">
        <name>Zn(2+)</name>
        <dbReference type="ChEBI" id="CHEBI:29105"/>
    </cofactor>
</comment>
<keyword evidence="10 11" id="KW-0119">Carbohydrate metabolism</keyword>
<dbReference type="GO" id="GO:0019323">
    <property type="term" value="P:pentose catabolic process"/>
    <property type="evidence" value="ECO:0007669"/>
    <property type="project" value="UniProtKB-UniRule"/>
</dbReference>
<feature type="binding site" evidence="10">
    <location>
        <begin position="173"/>
        <end position="175"/>
    </location>
    <ligand>
        <name>substrate</name>
    </ligand>
</feature>
<accession>A0AAU7VR65</accession>
<feature type="active site" description="Proton acceptor" evidence="10 12">
    <location>
        <position position="34"/>
    </location>
</feature>
<keyword evidence="13" id="KW-0464">Manganese</keyword>
<evidence type="ECO:0000256" key="6">
    <source>
        <dbReference type="ARBA" id="ARBA00009541"/>
    </source>
</evidence>
<evidence type="ECO:0000256" key="11">
    <source>
        <dbReference type="PIRNR" id="PIRNR001461"/>
    </source>
</evidence>
<feature type="binding site" evidence="10 13">
    <location>
        <position position="34"/>
    </location>
    <ligand>
        <name>a divalent metal cation</name>
        <dbReference type="ChEBI" id="CHEBI:60240"/>
    </ligand>
</feature>
<dbReference type="HAMAP" id="MF_02227">
    <property type="entry name" value="RPE"/>
    <property type="match status" value="1"/>
</dbReference>
<feature type="binding site" evidence="10 14">
    <location>
        <begin position="195"/>
        <end position="196"/>
    </location>
    <ligand>
        <name>substrate</name>
    </ligand>
</feature>
<comment type="function">
    <text evidence="10">Catalyzes the reversible epimerization of D-ribulose 5-phosphate to D-xylulose 5-phosphate.</text>
</comment>
<evidence type="ECO:0000256" key="3">
    <source>
        <dbReference type="ARBA" id="ARBA00001941"/>
    </source>
</evidence>
<dbReference type="AlphaFoldDB" id="A0AAU7VR65"/>
<dbReference type="InterPro" id="IPR013785">
    <property type="entry name" value="Aldolase_TIM"/>
</dbReference>
<dbReference type="PANTHER" id="PTHR11749">
    <property type="entry name" value="RIBULOSE-5-PHOSPHATE-3-EPIMERASE"/>
    <property type="match status" value="1"/>
</dbReference>
<evidence type="ECO:0000256" key="5">
    <source>
        <dbReference type="ARBA" id="ARBA00001954"/>
    </source>
</evidence>
<evidence type="ECO:0000256" key="7">
    <source>
        <dbReference type="ARBA" id="ARBA00013188"/>
    </source>
</evidence>
<comment type="pathway">
    <text evidence="10">Carbohydrate degradation.</text>
</comment>
<dbReference type="GO" id="GO:0005737">
    <property type="term" value="C:cytoplasm"/>
    <property type="evidence" value="ECO:0007669"/>
    <property type="project" value="UniProtKB-ARBA"/>
</dbReference>
<comment type="cofactor">
    <cofactor evidence="5">
        <name>Fe(2+)</name>
        <dbReference type="ChEBI" id="CHEBI:29033"/>
    </cofactor>
</comment>
<dbReference type="InterPro" id="IPR026019">
    <property type="entry name" value="Ribul_P_3_epim"/>
</dbReference>
<dbReference type="GO" id="GO:0046872">
    <property type="term" value="F:metal ion binding"/>
    <property type="evidence" value="ECO:0007669"/>
    <property type="project" value="UniProtKB-UniRule"/>
</dbReference>
<keyword evidence="13" id="KW-0862">Zinc</keyword>
<feature type="binding site" evidence="10 13">
    <location>
        <position position="32"/>
    </location>
    <ligand>
        <name>a divalent metal cation</name>
        <dbReference type="ChEBI" id="CHEBI:60240"/>
    </ligand>
</feature>
<dbReference type="EMBL" id="CP158367">
    <property type="protein sequence ID" value="XBX76154.1"/>
    <property type="molecule type" value="Genomic_DNA"/>
</dbReference>
<dbReference type="NCBIfam" id="TIGR01163">
    <property type="entry name" value="rpe"/>
    <property type="match status" value="1"/>
</dbReference>
<dbReference type="EC" id="5.1.3.1" evidence="7 10"/>
<dbReference type="CDD" id="cd00429">
    <property type="entry name" value="RPE"/>
    <property type="match status" value="1"/>
</dbReference>
<keyword evidence="9 10" id="KW-0413">Isomerase</keyword>
<organism evidence="15">
    <name type="scientific">Proteinivorax tanatarense</name>
    <dbReference type="NCBI Taxonomy" id="1260629"/>
    <lineage>
        <taxon>Bacteria</taxon>
        <taxon>Bacillati</taxon>
        <taxon>Bacillota</taxon>
        <taxon>Clostridia</taxon>
        <taxon>Eubacteriales</taxon>
        <taxon>Proteinivoracaceae</taxon>
        <taxon>Proteinivorax</taxon>
    </lineage>
</organism>
<feature type="active site" description="Proton donor" evidence="10 12">
    <location>
        <position position="173"/>
    </location>
</feature>
<reference evidence="15" key="2">
    <citation type="submission" date="2024-06" db="EMBL/GenBank/DDBJ databases">
        <authorList>
            <person name="Petrova K.O."/>
            <person name="Toshchakov S.V."/>
            <person name="Boltjanskaja Y.V."/>
            <person name="Kevbrin V."/>
        </authorList>
    </citation>
    <scope>NUCLEOTIDE SEQUENCE</scope>
    <source>
        <strain evidence="15">Z-910T</strain>
    </source>
</reference>
<keyword evidence="8 10" id="KW-0479">Metal-binding</keyword>
<feature type="binding site" evidence="14">
    <location>
        <position position="175"/>
    </location>
    <ligand>
        <name>substrate</name>
    </ligand>
</feature>
<sequence>MVKIAPSLLAADLLNLQKDIEDVEESGAHWLHIDVMDGHFVPNITFGADYVKAIKNFTSLTCDVHLMIKQPEKYIPSFAQSGADIITVHYEAVTHLHRVVQMIKDHGAKAGVAINPATNVESLRYILEEVDLVLVMSVNPGFGGQKFITNSIEKIRHLKSIMPDKRGVEIQVDGGVNGDIAKKLIHAGATSLVAGSHIFNNKDRKKAIKSLQN</sequence>
<comment type="catalytic activity">
    <reaction evidence="1 10 11">
        <text>D-ribulose 5-phosphate = D-xylulose 5-phosphate</text>
        <dbReference type="Rhea" id="RHEA:13677"/>
        <dbReference type="ChEBI" id="CHEBI:57737"/>
        <dbReference type="ChEBI" id="CHEBI:58121"/>
        <dbReference type="EC" id="5.1.3.1"/>
    </reaction>
</comment>
<dbReference type="GO" id="GO:0004750">
    <property type="term" value="F:D-ribulose-phosphate 3-epimerase activity"/>
    <property type="evidence" value="ECO:0007669"/>
    <property type="project" value="UniProtKB-UniRule"/>
</dbReference>
<evidence type="ECO:0000256" key="2">
    <source>
        <dbReference type="ARBA" id="ARBA00001936"/>
    </source>
</evidence>
<evidence type="ECO:0000256" key="1">
    <source>
        <dbReference type="ARBA" id="ARBA00001782"/>
    </source>
</evidence>
<comment type="cofactor">
    <cofactor evidence="10 13">
        <name>a divalent metal cation</name>
        <dbReference type="ChEBI" id="CHEBI:60240"/>
    </cofactor>
    <text evidence="10 13">Binds 1 divalent metal cation per subunit.</text>
</comment>
<dbReference type="PROSITE" id="PS01086">
    <property type="entry name" value="RIBUL_P_3_EPIMER_2"/>
    <property type="match status" value="1"/>
</dbReference>
<evidence type="ECO:0000256" key="9">
    <source>
        <dbReference type="ARBA" id="ARBA00023235"/>
    </source>
</evidence>